<evidence type="ECO:0000256" key="10">
    <source>
        <dbReference type="SAM" id="Phobius"/>
    </source>
</evidence>
<protein>
    <submittedName>
        <fullName evidence="11">Uncharacterized protein</fullName>
    </submittedName>
</protein>
<dbReference type="GO" id="GO:0005789">
    <property type="term" value="C:endoplasmic reticulum membrane"/>
    <property type="evidence" value="ECO:0007669"/>
    <property type="project" value="UniProtKB-SubCell"/>
</dbReference>
<evidence type="ECO:0000256" key="1">
    <source>
        <dbReference type="ARBA" id="ARBA00004115"/>
    </source>
</evidence>
<evidence type="ECO:0000256" key="5">
    <source>
        <dbReference type="ARBA" id="ARBA00022989"/>
    </source>
</evidence>
<keyword evidence="2 10" id="KW-0812">Transmembrane</keyword>
<evidence type="ECO:0000313" key="12">
    <source>
        <dbReference type="Proteomes" id="UP000078561"/>
    </source>
</evidence>
<proteinExistence type="inferred from homology"/>
<keyword evidence="4" id="KW-0256">Endoplasmic reticulum</keyword>
<comment type="subcellular location">
    <subcellularLocation>
        <location evidence="1">Endoplasmic reticulum membrane</location>
        <topology evidence="1">Single-pass type I membrane protein</topology>
    </subcellularLocation>
</comment>
<evidence type="ECO:0000256" key="9">
    <source>
        <dbReference type="SAM" id="MobiDB-lite"/>
    </source>
</evidence>
<evidence type="ECO:0000256" key="3">
    <source>
        <dbReference type="ARBA" id="ARBA00022729"/>
    </source>
</evidence>
<dbReference type="PANTHER" id="PTHR12924">
    <property type="entry name" value="TRANSLOCON-ASSOCIATED PROTEIN, ALPHA SUBUNIT"/>
    <property type="match status" value="1"/>
</dbReference>
<dbReference type="STRING" id="4829.A0A168S1L1"/>
<evidence type="ECO:0000256" key="8">
    <source>
        <dbReference type="ARBA" id="ARBA00038311"/>
    </source>
</evidence>
<keyword evidence="3" id="KW-0732">Signal</keyword>
<keyword evidence="5 10" id="KW-1133">Transmembrane helix</keyword>
<dbReference type="OMA" id="YQEEWIP"/>
<dbReference type="Proteomes" id="UP000078561">
    <property type="component" value="Unassembled WGS sequence"/>
</dbReference>
<dbReference type="Pfam" id="PF03896">
    <property type="entry name" value="TRAP_alpha"/>
    <property type="match status" value="1"/>
</dbReference>
<comment type="similarity">
    <text evidence="8">Belongs to the IRC22 family.</text>
</comment>
<comment type="function">
    <text evidence="7">Is probably involved in a pathway contributing to genomic integrity.</text>
</comment>
<organism evidence="11">
    <name type="scientific">Absidia glauca</name>
    <name type="common">Pin mould</name>
    <dbReference type="NCBI Taxonomy" id="4829"/>
    <lineage>
        <taxon>Eukaryota</taxon>
        <taxon>Fungi</taxon>
        <taxon>Fungi incertae sedis</taxon>
        <taxon>Mucoromycota</taxon>
        <taxon>Mucoromycotina</taxon>
        <taxon>Mucoromycetes</taxon>
        <taxon>Mucorales</taxon>
        <taxon>Cunninghamellaceae</taxon>
        <taxon>Absidia</taxon>
    </lineage>
</organism>
<name>A0A168S1L1_ABSGL</name>
<evidence type="ECO:0000256" key="7">
    <source>
        <dbReference type="ARBA" id="ARBA00037565"/>
    </source>
</evidence>
<dbReference type="PANTHER" id="PTHR12924:SF0">
    <property type="entry name" value="TRANSLOCON-ASSOCIATED PROTEIN SUBUNIT ALPHA"/>
    <property type="match status" value="1"/>
</dbReference>
<dbReference type="AlphaFoldDB" id="A0A168S1L1"/>
<feature type="region of interest" description="Disordered" evidence="9">
    <location>
        <begin position="182"/>
        <end position="242"/>
    </location>
</feature>
<evidence type="ECO:0000256" key="4">
    <source>
        <dbReference type="ARBA" id="ARBA00022824"/>
    </source>
</evidence>
<dbReference type="InParanoid" id="A0A168S1L1"/>
<sequence length="242" mass="26208">MMTATPKLTHPYPAMLVFAQETTTEEATLNVEVVAQFPDNPFGLIVNGQKNGVVMTLTNKDAVDASIVGVSGKVTLVGDDSKVLRTLPGLRYDSPLVSKATVELPYQFYSEFAPGELALTVYVDLLADGKPVRIVGYNGNITVTDPETSLLDAQLLFLYAIMAAGALGVLYIVREAFFGGSKKKTTASPLSTKAAEPTVRAAHRDEKGQMVLDQSWIPEHHLKNSSPKQSPRAKKRTNSSRK</sequence>
<evidence type="ECO:0000256" key="6">
    <source>
        <dbReference type="ARBA" id="ARBA00023136"/>
    </source>
</evidence>
<dbReference type="EMBL" id="LT554760">
    <property type="protein sequence ID" value="SAM07679.1"/>
    <property type="molecule type" value="Genomic_DNA"/>
</dbReference>
<evidence type="ECO:0000256" key="2">
    <source>
        <dbReference type="ARBA" id="ARBA00022692"/>
    </source>
</evidence>
<gene>
    <name evidence="11" type="primary">ABSGL_13322.1 scaffold 13659</name>
</gene>
<feature type="transmembrane region" description="Helical" evidence="10">
    <location>
        <begin position="155"/>
        <end position="173"/>
    </location>
</feature>
<evidence type="ECO:0000313" key="11">
    <source>
        <dbReference type="EMBL" id="SAM07679.1"/>
    </source>
</evidence>
<reference evidence="11" key="1">
    <citation type="submission" date="2016-04" db="EMBL/GenBank/DDBJ databases">
        <authorList>
            <person name="Evans L.H."/>
            <person name="Alamgir A."/>
            <person name="Owens N."/>
            <person name="Weber N.D."/>
            <person name="Virtaneva K."/>
            <person name="Barbian K."/>
            <person name="Babar A."/>
            <person name="Rosenke K."/>
        </authorList>
    </citation>
    <scope>NUCLEOTIDE SEQUENCE [LARGE SCALE GENOMIC DNA]</scope>
    <source>
        <strain evidence="11">CBS 101.48</strain>
    </source>
</reference>
<keyword evidence="6 10" id="KW-0472">Membrane</keyword>
<accession>A0A168S1L1</accession>
<dbReference type="OrthoDB" id="1926781at2759"/>
<dbReference type="InterPro" id="IPR005595">
    <property type="entry name" value="TRAP_alpha"/>
</dbReference>
<feature type="compositionally biased region" description="Basic residues" evidence="9">
    <location>
        <begin position="231"/>
        <end position="242"/>
    </location>
</feature>
<keyword evidence="12" id="KW-1185">Reference proteome</keyword>